<reference evidence="1 2" key="1">
    <citation type="submission" date="2012-02" db="EMBL/GenBank/DDBJ databases">
        <title>The Genome Sequence of Parabacteroides merdae CL03T12C32.</title>
        <authorList>
            <consortium name="The Broad Institute Genome Sequencing Platform"/>
            <person name="Earl A."/>
            <person name="Ward D."/>
            <person name="Feldgarden M."/>
            <person name="Gevers D."/>
            <person name="Zitomersky N.L."/>
            <person name="Coyne M.J."/>
            <person name="Comstock L.E."/>
            <person name="Young S.K."/>
            <person name="Zeng Q."/>
            <person name="Gargeya S."/>
            <person name="Fitzgerald M."/>
            <person name="Haas B."/>
            <person name="Abouelleil A."/>
            <person name="Alvarado L."/>
            <person name="Arachchi H.M."/>
            <person name="Berlin A."/>
            <person name="Chapman S.B."/>
            <person name="Gearin G."/>
            <person name="Goldberg J."/>
            <person name="Griggs A."/>
            <person name="Gujja S."/>
            <person name="Hansen M."/>
            <person name="Heiman D."/>
            <person name="Howarth C."/>
            <person name="Larimer J."/>
            <person name="Lui A."/>
            <person name="MacDonald P.J.P."/>
            <person name="McCowen C."/>
            <person name="Montmayeur A."/>
            <person name="Murphy C."/>
            <person name="Neiman D."/>
            <person name="Pearson M."/>
            <person name="Priest M."/>
            <person name="Roberts A."/>
            <person name="Saif S."/>
            <person name="Shea T."/>
            <person name="Sisk P."/>
            <person name="Stolte C."/>
            <person name="Sykes S."/>
            <person name="Wortman J."/>
            <person name="Nusbaum C."/>
            <person name="Birren B."/>
        </authorList>
    </citation>
    <scope>NUCLEOTIDE SEQUENCE [LARGE SCALE GENOMIC DNA]</scope>
    <source>
        <strain evidence="1 2">CL03T12C32</strain>
    </source>
</reference>
<proteinExistence type="predicted"/>
<gene>
    <name evidence="1" type="ORF">HMPREF1060_01666</name>
</gene>
<organism evidence="1 2">
    <name type="scientific">Parabacteroides merdae CL03T12C32</name>
    <dbReference type="NCBI Taxonomy" id="999420"/>
    <lineage>
        <taxon>Bacteria</taxon>
        <taxon>Pseudomonadati</taxon>
        <taxon>Bacteroidota</taxon>
        <taxon>Bacteroidia</taxon>
        <taxon>Bacteroidales</taxon>
        <taxon>Tannerellaceae</taxon>
        <taxon>Parabacteroides</taxon>
    </lineage>
</organism>
<comment type="caution">
    <text evidence="1">The sequence shown here is derived from an EMBL/GenBank/DDBJ whole genome shotgun (WGS) entry which is preliminary data.</text>
</comment>
<protein>
    <submittedName>
        <fullName evidence="1">Uncharacterized protein</fullName>
    </submittedName>
</protein>
<dbReference type="AlphaFoldDB" id="K5YJY1"/>
<dbReference type="EMBL" id="AGZQ01000007">
    <property type="protein sequence ID" value="EKN14057.1"/>
    <property type="molecule type" value="Genomic_DNA"/>
</dbReference>
<dbReference type="Proteomes" id="UP000006271">
    <property type="component" value="Unassembled WGS sequence"/>
</dbReference>
<evidence type="ECO:0000313" key="1">
    <source>
        <dbReference type="EMBL" id="EKN14057.1"/>
    </source>
</evidence>
<sequence>MKKLKPSKEVLLQYLYDYGIKDTCKLLHITEEEFNSILEPSKREHSHHKYNYQISEIKPLIAKDISDNYNRLRSKFIGNTTNLQLSQTDEDIFHNTLLKVISDGIEDNVVKQIEYRLKMVRYQLQMDNKQLKGIQTNALSKEARENKADLY</sequence>
<dbReference type="HOGENOM" id="CLU_1757080_0_0_10"/>
<accession>K5YJY1</accession>
<dbReference type="RefSeq" id="WP_005644766.1">
    <property type="nucleotide sequence ID" value="NZ_JH976453.1"/>
</dbReference>
<name>K5YJY1_9BACT</name>
<dbReference type="PATRIC" id="fig|999420.3.peg.1707"/>
<evidence type="ECO:0000313" key="2">
    <source>
        <dbReference type="Proteomes" id="UP000006271"/>
    </source>
</evidence>